<gene>
    <name evidence="2" type="ORF">GBK04_23685</name>
</gene>
<dbReference type="Proteomes" id="UP000479293">
    <property type="component" value="Unassembled WGS sequence"/>
</dbReference>
<evidence type="ECO:0000313" key="2">
    <source>
        <dbReference type="EMBL" id="MPR36262.1"/>
    </source>
</evidence>
<evidence type="ECO:0000313" key="3">
    <source>
        <dbReference type="Proteomes" id="UP000479293"/>
    </source>
</evidence>
<proteinExistence type="predicted"/>
<dbReference type="AlphaFoldDB" id="A0A7C9BDG8"/>
<dbReference type="Pfam" id="PF10011">
    <property type="entry name" value="DUF2254"/>
    <property type="match status" value="1"/>
</dbReference>
<sequence>MLDNTRVWLQGRYYKILNSIAFYPAFIGVTFLVLSYLVILFDFSEAGKHIKSQLPPYISLKDASTARSIISAIVSGVISLTVFSFSMVMIVLNQAASQLSNRVLNRLIGNRFQQIVLGIYIGTIVFALFLLTAIRDIDSGIYIPALSTYLLILLTIFDIFLFIYFLHYITQSVKYEVIINRIYEDTKNVMESACVLPQQPTEPIALKGSHYVLANSSGIYEGFDTESLVKLADEHDCLFFALHTPGTFVLQGLPLLQVSKPIGPDAQQEAARAVRLNTSESVEENFFYGMRQLSEIGMKALSPGINDPGTAIIATRALFQLLAFRISHFPENVVRNRAQQVRILIKELTFDDMFAHTVLPVWDYGKDDRLVQHEMFHLLTQLLRISPLHSLMGRLLQEVNQKRQQQFLTVYKN</sequence>
<feature type="transmembrane region" description="Helical" evidence="1">
    <location>
        <begin position="69"/>
        <end position="92"/>
    </location>
</feature>
<name>A0A7C9BDG8_9BACT</name>
<comment type="caution">
    <text evidence="2">The sequence shown here is derived from an EMBL/GenBank/DDBJ whole genome shotgun (WGS) entry which is preliminary data.</text>
</comment>
<dbReference type="EMBL" id="WHLY01000002">
    <property type="protein sequence ID" value="MPR36262.1"/>
    <property type="molecule type" value="Genomic_DNA"/>
</dbReference>
<feature type="transmembrane region" description="Helical" evidence="1">
    <location>
        <begin position="20"/>
        <end position="41"/>
    </location>
</feature>
<dbReference type="InterPro" id="IPR018723">
    <property type="entry name" value="DUF2254_membrane"/>
</dbReference>
<protein>
    <submittedName>
        <fullName evidence="2">DUF2254 domain-containing protein</fullName>
    </submittedName>
</protein>
<keyword evidence="3" id="KW-1185">Reference proteome</keyword>
<feature type="transmembrane region" description="Helical" evidence="1">
    <location>
        <begin position="112"/>
        <end position="134"/>
    </location>
</feature>
<organism evidence="2 3">
    <name type="scientific">Salmonirosea aquatica</name>
    <dbReference type="NCBI Taxonomy" id="2654236"/>
    <lineage>
        <taxon>Bacteria</taxon>
        <taxon>Pseudomonadati</taxon>
        <taxon>Bacteroidota</taxon>
        <taxon>Cytophagia</taxon>
        <taxon>Cytophagales</taxon>
        <taxon>Spirosomataceae</taxon>
        <taxon>Salmonirosea</taxon>
    </lineage>
</organism>
<keyword evidence="1" id="KW-0812">Transmembrane</keyword>
<keyword evidence="1" id="KW-1133">Transmembrane helix</keyword>
<feature type="transmembrane region" description="Helical" evidence="1">
    <location>
        <begin position="146"/>
        <end position="166"/>
    </location>
</feature>
<evidence type="ECO:0000256" key="1">
    <source>
        <dbReference type="SAM" id="Phobius"/>
    </source>
</evidence>
<dbReference type="RefSeq" id="WP_152764010.1">
    <property type="nucleotide sequence ID" value="NZ_WHLY01000002.1"/>
</dbReference>
<reference evidence="2 3" key="1">
    <citation type="submission" date="2019-10" db="EMBL/GenBank/DDBJ databases">
        <title>Draft Genome Sequence of Cytophagaceae sp. SJW1-29.</title>
        <authorList>
            <person name="Choi A."/>
        </authorList>
    </citation>
    <scope>NUCLEOTIDE SEQUENCE [LARGE SCALE GENOMIC DNA]</scope>
    <source>
        <strain evidence="2 3">SJW1-29</strain>
    </source>
</reference>
<accession>A0A7C9BDG8</accession>
<keyword evidence="1" id="KW-0472">Membrane</keyword>